<dbReference type="InterPro" id="IPR022955">
    <property type="entry name" value="GMP_synthase"/>
</dbReference>
<dbReference type="PRINTS" id="PR00097">
    <property type="entry name" value="ANTSNTHASEII"/>
</dbReference>
<keyword evidence="5 9" id="KW-0332">GMP biosynthesis</keyword>
<name>A0A1F5YUU6_9BACT</name>
<comment type="subunit">
    <text evidence="9">Homodimer.</text>
</comment>
<dbReference type="STRING" id="1798371.A2W14_05735"/>
<dbReference type="PRINTS" id="PR00099">
    <property type="entry name" value="CPSGATASE"/>
</dbReference>
<dbReference type="CDD" id="cd01997">
    <property type="entry name" value="GMP_synthase_C"/>
    <property type="match status" value="1"/>
</dbReference>
<dbReference type="GO" id="GO:0003921">
    <property type="term" value="F:GMP synthase activity"/>
    <property type="evidence" value="ECO:0007669"/>
    <property type="project" value="InterPro"/>
</dbReference>
<dbReference type="GO" id="GO:0004810">
    <property type="term" value="F:CCA tRNA nucleotidyltransferase activity"/>
    <property type="evidence" value="ECO:0007669"/>
    <property type="project" value="InterPro"/>
</dbReference>
<dbReference type="NCBIfam" id="NF000848">
    <property type="entry name" value="PRK00074.1"/>
    <property type="match status" value="1"/>
</dbReference>
<dbReference type="InterPro" id="IPR001674">
    <property type="entry name" value="GMP_synth_C"/>
</dbReference>
<dbReference type="FunFam" id="3.30.300.10:FF:000002">
    <property type="entry name" value="GMP synthase [glutamine-hydrolyzing]"/>
    <property type="match status" value="1"/>
</dbReference>
<evidence type="ECO:0000313" key="13">
    <source>
        <dbReference type="Proteomes" id="UP000176665"/>
    </source>
</evidence>
<dbReference type="Gene3D" id="3.40.50.880">
    <property type="match status" value="1"/>
</dbReference>
<reference evidence="12 13" key="1">
    <citation type="journal article" date="2016" name="Nat. Commun.">
        <title>Thousands of microbial genomes shed light on interconnected biogeochemical processes in an aquifer system.</title>
        <authorList>
            <person name="Anantharaman K."/>
            <person name="Brown C.T."/>
            <person name="Hug L.A."/>
            <person name="Sharon I."/>
            <person name="Castelle C.J."/>
            <person name="Probst A.J."/>
            <person name="Thomas B.C."/>
            <person name="Singh A."/>
            <person name="Wilkins M.J."/>
            <person name="Karaoz U."/>
            <person name="Brodie E.L."/>
            <person name="Williams K.H."/>
            <person name="Hubbard S.S."/>
            <person name="Banfield J.F."/>
        </authorList>
    </citation>
    <scope>NUCLEOTIDE SEQUENCE [LARGE SCALE GENOMIC DNA]</scope>
</reference>
<evidence type="ECO:0000256" key="5">
    <source>
        <dbReference type="ARBA" id="ARBA00022749"/>
    </source>
</evidence>
<evidence type="ECO:0000259" key="11">
    <source>
        <dbReference type="PROSITE" id="PS51553"/>
    </source>
</evidence>
<dbReference type="GO" id="GO:0005829">
    <property type="term" value="C:cytosol"/>
    <property type="evidence" value="ECO:0007669"/>
    <property type="project" value="TreeGrafter"/>
</dbReference>
<evidence type="ECO:0000256" key="4">
    <source>
        <dbReference type="ARBA" id="ARBA00022741"/>
    </source>
</evidence>
<evidence type="ECO:0000256" key="2">
    <source>
        <dbReference type="ARBA" id="ARBA00005153"/>
    </source>
</evidence>
<dbReference type="Pfam" id="PF00117">
    <property type="entry name" value="GATase"/>
    <property type="match status" value="1"/>
</dbReference>
<dbReference type="PANTHER" id="PTHR11922:SF2">
    <property type="entry name" value="GMP SYNTHASE [GLUTAMINE-HYDROLYZING]"/>
    <property type="match status" value="1"/>
</dbReference>
<dbReference type="Gene3D" id="3.30.300.10">
    <property type="match status" value="1"/>
</dbReference>
<dbReference type="Gene3D" id="3.40.50.620">
    <property type="entry name" value="HUPs"/>
    <property type="match status" value="1"/>
</dbReference>
<feature type="active site" description="Nucleophile" evidence="9">
    <location>
        <position position="78"/>
    </location>
</feature>
<evidence type="ECO:0000256" key="10">
    <source>
        <dbReference type="PROSITE-ProRule" id="PRU00886"/>
    </source>
</evidence>
<dbReference type="InterPro" id="IPR017926">
    <property type="entry name" value="GATASE"/>
</dbReference>
<proteinExistence type="inferred from homology"/>
<dbReference type="Pfam" id="PF00958">
    <property type="entry name" value="GMP_synt_C"/>
    <property type="match status" value="1"/>
</dbReference>
<evidence type="ECO:0000256" key="7">
    <source>
        <dbReference type="ARBA" id="ARBA00022840"/>
    </source>
</evidence>
<dbReference type="InterPro" id="IPR004739">
    <property type="entry name" value="GMP_synth_GATase"/>
</dbReference>
<dbReference type="SUPFAM" id="SSF52317">
    <property type="entry name" value="Class I glutamine amidotransferase-like"/>
    <property type="match status" value="1"/>
</dbReference>
<keyword evidence="3 9" id="KW-0436">Ligase</keyword>
<dbReference type="SUPFAM" id="SSF54810">
    <property type="entry name" value="GMP synthetase C-terminal dimerisation domain"/>
    <property type="match status" value="1"/>
</dbReference>
<dbReference type="PRINTS" id="PR00096">
    <property type="entry name" value="GATASE"/>
</dbReference>
<dbReference type="PROSITE" id="PS51273">
    <property type="entry name" value="GATASE_TYPE_1"/>
    <property type="match status" value="1"/>
</dbReference>
<dbReference type="InterPro" id="IPR029062">
    <property type="entry name" value="Class_I_gatase-like"/>
</dbReference>
<comment type="caution">
    <text evidence="12">The sequence shown here is derived from an EMBL/GenBank/DDBJ whole genome shotgun (WGS) entry which is preliminary data.</text>
</comment>
<dbReference type="FunFam" id="3.40.50.880:FF:000001">
    <property type="entry name" value="GMP synthase [glutamine-hydrolyzing]"/>
    <property type="match status" value="1"/>
</dbReference>
<dbReference type="EMBL" id="MFJA01000011">
    <property type="protein sequence ID" value="OGG03939.1"/>
    <property type="molecule type" value="Genomic_DNA"/>
</dbReference>
<dbReference type="EC" id="6.3.5.2" evidence="9"/>
<dbReference type="InterPro" id="IPR014729">
    <property type="entry name" value="Rossmann-like_a/b/a_fold"/>
</dbReference>
<dbReference type="PANTHER" id="PTHR11922">
    <property type="entry name" value="GMP SYNTHASE-RELATED"/>
    <property type="match status" value="1"/>
</dbReference>
<evidence type="ECO:0000313" key="12">
    <source>
        <dbReference type="EMBL" id="OGG03939.1"/>
    </source>
</evidence>
<sequence length="505" mass="56240">MILIIDFGSQTCHLISRRIKDLGVATEIVLPHKVLSVLKEKKPKGIILSGGPASVYAPNALLVDEKIFELAVPVLGICYGLQIMGQMLGGKVTPGRKKEYGPTICTLKSNNSLFKGLPSKMKVWMSHFDTVTLPPQGAAIIGSTPEVPVTAIADEKKKFYGVQFHPEVQHTENGSIILKNFIFRICGETSTKKNIDITQLVKNIKETIKDSRAVCALSGGIDSTVAAVLTYQAIGSSLTCFYVDTGLMRLGETEEVIENFKKNFKFDFRVINAEEIFLSKLKGITDPEEKRKIIGETFIRVFESEAKKLAAEFLIQGTIYPDVIESKGTLHAEKIKTHHNVGGLPDKHGFTIVEPLRMLYKDEVRQIAKTLKIPQNIIHRHVFPGPGLAVRIIGEVNKEKLEILRKADSIVIEEIKKAGIYDDIWMAFAVLTGIKTTGVAGDERKYGETIAIRCIESKDTMTADWVRLPYDLLARISERVVNEVFEVVRVVYDITTKPPSTMEWE</sequence>
<dbReference type="HAMAP" id="MF_00344">
    <property type="entry name" value="GMP_synthase"/>
    <property type="match status" value="1"/>
</dbReference>
<evidence type="ECO:0000256" key="8">
    <source>
        <dbReference type="ARBA" id="ARBA00022962"/>
    </source>
</evidence>
<evidence type="ECO:0000256" key="9">
    <source>
        <dbReference type="HAMAP-Rule" id="MF_00344"/>
    </source>
</evidence>
<dbReference type="NCBIfam" id="TIGR00884">
    <property type="entry name" value="guaA_Cterm"/>
    <property type="match status" value="1"/>
</dbReference>
<dbReference type="InterPro" id="IPR020536">
    <property type="entry name" value="ThiI_AANH"/>
</dbReference>
<keyword evidence="7 9" id="KW-0067">ATP-binding</keyword>
<dbReference type="PROSITE" id="PS51553">
    <property type="entry name" value="GMPS_ATP_PPASE"/>
    <property type="match status" value="1"/>
</dbReference>
<organism evidence="12 13">
    <name type="scientific">Candidatus Gottesmanbacteria bacterium RBG_16_37_8</name>
    <dbReference type="NCBI Taxonomy" id="1798371"/>
    <lineage>
        <taxon>Bacteria</taxon>
        <taxon>Candidatus Gottesmaniibacteriota</taxon>
    </lineage>
</organism>
<keyword evidence="6 9" id="KW-0658">Purine biosynthesis</keyword>
<keyword evidence="4 9" id="KW-0547">Nucleotide-binding</keyword>
<dbReference type="GO" id="GO:0005524">
    <property type="term" value="F:ATP binding"/>
    <property type="evidence" value="ECO:0007669"/>
    <property type="project" value="UniProtKB-UniRule"/>
</dbReference>
<protein>
    <recommendedName>
        <fullName evidence="9">GMP synthase [glutamine-hydrolyzing]</fullName>
        <ecNumber evidence="9">6.3.5.2</ecNumber>
    </recommendedName>
    <alternativeName>
        <fullName evidence="9">GMP synthetase</fullName>
    </alternativeName>
    <alternativeName>
        <fullName evidence="9">Glutamine amidotransferase</fullName>
    </alternativeName>
</protein>
<dbReference type="CDD" id="cd01742">
    <property type="entry name" value="GATase1_GMP_Synthase"/>
    <property type="match status" value="1"/>
</dbReference>
<feature type="binding site" evidence="10">
    <location>
        <begin position="218"/>
        <end position="224"/>
    </location>
    <ligand>
        <name>ATP</name>
        <dbReference type="ChEBI" id="CHEBI:30616"/>
    </ligand>
</feature>
<dbReference type="InterPro" id="IPR025777">
    <property type="entry name" value="GMPS_ATP_PPase_dom"/>
</dbReference>
<evidence type="ECO:0000256" key="3">
    <source>
        <dbReference type="ARBA" id="ARBA00022598"/>
    </source>
</evidence>
<feature type="active site" evidence="9">
    <location>
        <position position="167"/>
    </location>
</feature>
<gene>
    <name evidence="9" type="primary">guaA</name>
    <name evidence="12" type="ORF">A2W14_05735</name>
</gene>
<dbReference type="Proteomes" id="UP000176665">
    <property type="component" value="Unassembled WGS sequence"/>
</dbReference>
<keyword evidence="8 9" id="KW-0315">Glutamine amidotransferase</keyword>
<comment type="pathway">
    <text evidence="2 9">Purine metabolism; GMP biosynthesis; GMP from XMP (L-Gln route): step 1/1.</text>
</comment>
<dbReference type="AlphaFoldDB" id="A0A1F5YUU6"/>
<evidence type="ECO:0000256" key="6">
    <source>
        <dbReference type="ARBA" id="ARBA00022755"/>
    </source>
</evidence>
<comment type="function">
    <text evidence="1 9">Catalyzes the synthesis of GMP from XMP.</text>
</comment>
<feature type="domain" description="GMPS ATP-PPase" evidence="11">
    <location>
        <begin position="191"/>
        <end position="380"/>
    </location>
</feature>
<dbReference type="Pfam" id="PF02568">
    <property type="entry name" value="ThiI"/>
    <property type="match status" value="1"/>
</dbReference>
<accession>A0A1F5YUU6</accession>
<comment type="catalytic activity">
    <reaction evidence="9">
        <text>XMP + L-glutamine + ATP + H2O = GMP + L-glutamate + AMP + diphosphate + 2 H(+)</text>
        <dbReference type="Rhea" id="RHEA:11680"/>
        <dbReference type="ChEBI" id="CHEBI:15377"/>
        <dbReference type="ChEBI" id="CHEBI:15378"/>
        <dbReference type="ChEBI" id="CHEBI:29985"/>
        <dbReference type="ChEBI" id="CHEBI:30616"/>
        <dbReference type="ChEBI" id="CHEBI:33019"/>
        <dbReference type="ChEBI" id="CHEBI:57464"/>
        <dbReference type="ChEBI" id="CHEBI:58115"/>
        <dbReference type="ChEBI" id="CHEBI:58359"/>
        <dbReference type="ChEBI" id="CHEBI:456215"/>
        <dbReference type="EC" id="6.3.5.2"/>
    </reaction>
</comment>
<dbReference type="UniPathway" id="UPA00189">
    <property type="reaction ID" value="UER00296"/>
</dbReference>
<evidence type="ECO:0000256" key="1">
    <source>
        <dbReference type="ARBA" id="ARBA00002332"/>
    </source>
</evidence>
<dbReference type="NCBIfam" id="TIGR00888">
    <property type="entry name" value="guaA_Nterm"/>
    <property type="match status" value="1"/>
</dbReference>
<dbReference type="SUPFAM" id="SSF52402">
    <property type="entry name" value="Adenine nucleotide alpha hydrolases-like"/>
    <property type="match status" value="1"/>
</dbReference>
<feature type="active site" evidence="9">
    <location>
        <position position="165"/>
    </location>
</feature>